<organism evidence="12 13">
    <name type="scientific">Stephanodiscus triporus</name>
    <dbReference type="NCBI Taxonomy" id="2934178"/>
    <lineage>
        <taxon>Eukaryota</taxon>
        <taxon>Sar</taxon>
        <taxon>Stramenopiles</taxon>
        <taxon>Ochrophyta</taxon>
        <taxon>Bacillariophyta</taxon>
        <taxon>Coscinodiscophyceae</taxon>
        <taxon>Thalassiosirophycidae</taxon>
        <taxon>Stephanodiscales</taxon>
        <taxon>Stephanodiscaceae</taxon>
        <taxon>Stephanodiscus</taxon>
    </lineage>
</organism>
<feature type="region of interest" description="Disordered" evidence="10">
    <location>
        <begin position="272"/>
        <end position="294"/>
    </location>
</feature>
<dbReference type="InterPro" id="IPR005288">
    <property type="entry name" value="NadB"/>
</dbReference>
<feature type="domain" description="FAD-dependent oxidoreductase 2 FAD-binding" evidence="11">
    <location>
        <begin position="59"/>
        <end position="111"/>
    </location>
</feature>
<dbReference type="Gene3D" id="3.50.50.60">
    <property type="entry name" value="FAD/NAD(P)-binding domain"/>
    <property type="match status" value="2"/>
</dbReference>
<dbReference type="InterPro" id="IPR027477">
    <property type="entry name" value="Succ_DH/fumarate_Rdtase_cat_sf"/>
</dbReference>
<dbReference type="SUPFAM" id="SSF51905">
    <property type="entry name" value="FAD/NAD(P)-binding domain"/>
    <property type="match status" value="1"/>
</dbReference>
<dbReference type="FunFam" id="3.90.700.10:FF:000002">
    <property type="entry name" value="L-aspartate oxidase"/>
    <property type="match status" value="1"/>
</dbReference>
<comment type="similarity">
    <text evidence="3">Belongs to the FAD-dependent oxidoreductase 2 family. NadB subfamily.</text>
</comment>
<keyword evidence="6" id="KW-0662">Pyridine nucleotide biosynthesis</keyword>
<dbReference type="EC" id="1.4.3.16" evidence="4"/>
<gene>
    <name evidence="12" type="ORF">ACHAW5_008756</name>
</gene>
<evidence type="ECO:0000256" key="1">
    <source>
        <dbReference type="ARBA" id="ARBA00001974"/>
    </source>
</evidence>
<dbReference type="InterPro" id="IPR037099">
    <property type="entry name" value="Fum_R/Succ_DH_flav-like_C_sf"/>
</dbReference>
<feature type="compositionally biased region" description="Low complexity" evidence="10">
    <location>
        <begin position="539"/>
        <end position="549"/>
    </location>
</feature>
<comment type="cofactor">
    <cofactor evidence="1">
        <name>FAD</name>
        <dbReference type="ChEBI" id="CHEBI:57692"/>
    </cofactor>
</comment>
<keyword evidence="5" id="KW-0285">Flavoprotein</keyword>
<dbReference type="PRINTS" id="PR00411">
    <property type="entry name" value="PNDRDTASEI"/>
</dbReference>
<dbReference type="Proteomes" id="UP001530315">
    <property type="component" value="Unassembled WGS sequence"/>
</dbReference>
<feature type="domain" description="FAD-dependent oxidoreductase 2 FAD-binding" evidence="11">
    <location>
        <begin position="264"/>
        <end position="490"/>
    </location>
</feature>
<evidence type="ECO:0000256" key="7">
    <source>
        <dbReference type="ARBA" id="ARBA00022827"/>
    </source>
</evidence>
<evidence type="ECO:0000256" key="9">
    <source>
        <dbReference type="ARBA" id="ARBA00050942"/>
    </source>
</evidence>
<proteinExistence type="inferred from homology"/>
<keyword evidence="8" id="KW-0560">Oxidoreductase</keyword>
<feature type="region of interest" description="Disordered" evidence="10">
    <location>
        <begin position="641"/>
        <end position="673"/>
    </location>
</feature>
<accession>A0ABD3QFU2</accession>
<comment type="pathway">
    <text evidence="2">Cofactor biosynthesis; NAD(+) biosynthesis; iminoaspartate from L-aspartate (oxidase route): step 1/1.</text>
</comment>
<dbReference type="GO" id="GO:0008734">
    <property type="term" value="F:L-aspartate oxidase activity"/>
    <property type="evidence" value="ECO:0007669"/>
    <property type="project" value="UniProtKB-EC"/>
</dbReference>
<evidence type="ECO:0000256" key="6">
    <source>
        <dbReference type="ARBA" id="ARBA00022642"/>
    </source>
</evidence>
<name>A0ABD3QFU2_9STRA</name>
<evidence type="ECO:0000259" key="11">
    <source>
        <dbReference type="Pfam" id="PF00890"/>
    </source>
</evidence>
<evidence type="ECO:0000313" key="12">
    <source>
        <dbReference type="EMBL" id="KAL3798748.1"/>
    </source>
</evidence>
<evidence type="ECO:0000256" key="8">
    <source>
        <dbReference type="ARBA" id="ARBA00023002"/>
    </source>
</evidence>
<dbReference type="InterPro" id="IPR003953">
    <property type="entry name" value="FAD-dep_OxRdtase_2_FAD-bd"/>
</dbReference>
<dbReference type="EMBL" id="JALLAZ020000282">
    <property type="protein sequence ID" value="KAL3798748.1"/>
    <property type="molecule type" value="Genomic_DNA"/>
</dbReference>
<dbReference type="GO" id="GO:0019363">
    <property type="term" value="P:pyridine nucleotide biosynthetic process"/>
    <property type="evidence" value="ECO:0007669"/>
    <property type="project" value="UniProtKB-KW"/>
</dbReference>
<evidence type="ECO:0000256" key="4">
    <source>
        <dbReference type="ARBA" id="ARBA00012173"/>
    </source>
</evidence>
<dbReference type="Gene3D" id="1.20.58.100">
    <property type="entry name" value="Fumarate reductase/succinate dehydrogenase flavoprotein-like, C-terminal domain"/>
    <property type="match status" value="1"/>
</dbReference>
<comment type="caution">
    <text evidence="12">The sequence shown here is derived from an EMBL/GenBank/DDBJ whole genome shotgun (WGS) entry which is preliminary data.</text>
</comment>
<comment type="catalytic activity">
    <reaction evidence="9">
        <text>L-aspartate + O2 = iminosuccinate + H2O2</text>
        <dbReference type="Rhea" id="RHEA:25876"/>
        <dbReference type="ChEBI" id="CHEBI:15379"/>
        <dbReference type="ChEBI" id="CHEBI:16240"/>
        <dbReference type="ChEBI" id="CHEBI:29991"/>
        <dbReference type="ChEBI" id="CHEBI:77875"/>
        <dbReference type="EC" id="1.4.3.16"/>
    </reaction>
</comment>
<protein>
    <recommendedName>
        <fullName evidence="4">L-aspartate oxidase</fullName>
        <ecNumber evidence="4">1.4.3.16</ecNumber>
    </recommendedName>
</protein>
<keyword evidence="13" id="KW-1185">Reference proteome</keyword>
<dbReference type="SUPFAM" id="SSF56425">
    <property type="entry name" value="Succinate dehydrogenase/fumarate reductase flavoprotein, catalytic domain"/>
    <property type="match status" value="1"/>
</dbReference>
<feature type="region of interest" description="Disordered" evidence="10">
    <location>
        <begin position="531"/>
        <end position="554"/>
    </location>
</feature>
<reference evidence="12 13" key="1">
    <citation type="submission" date="2024-10" db="EMBL/GenBank/DDBJ databases">
        <title>Updated reference genomes for cyclostephanoid diatoms.</title>
        <authorList>
            <person name="Roberts W.R."/>
            <person name="Alverson A.J."/>
        </authorList>
    </citation>
    <scope>NUCLEOTIDE SEQUENCE [LARGE SCALE GENOMIC DNA]</scope>
    <source>
        <strain evidence="12 13">AJA276-08</strain>
    </source>
</reference>
<dbReference type="InterPro" id="IPR036188">
    <property type="entry name" value="FAD/NAD-bd_sf"/>
</dbReference>
<evidence type="ECO:0000256" key="10">
    <source>
        <dbReference type="SAM" id="MobiDB-lite"/>
    </source>
</evidence>
<feature type="compositionally biased region" description="Gly residues" evidence="10">
    <location>
        <begin position="278"/>
        <end position="288"/>
    </location>
</feature>
<evidence type="ECO:0000256" key="5">
    <source>
        <dbReference type="ARBA" id="ARBA00022630"/>
    </source>
</evidence>
<evidence type="ECO:0000256" key="3">
    <source>
        <dbReference type="ARBA" id="ARBA00008562"/>
    </source>
</evidence>
<dbReference type="Pfam" id="PF00890">
    <property type="entry name" value="FAD_binding_2"/>
    <property type="match status" value="2"/>
</dbReference>
<dbReference type="SUPFAM" id="SSF46977">
    <property type="entry name" value="Succinate dehydrogenase/fumarate reductase flavoprotein C-terminal domain"/>
    <property type="match status" value="1"/>
</dbReference>
<keyword evidence="7" id="KW-0274">FAD</keyword>
<dbReference type="AlphaFoldDB" id="A0ABD3QFU2"/>
<dbReference type="Gene3D" id="3.90.700.10">
    <property type="entry name" value="Succinate dehydrogenase/fumarate reductase flavoprotein, catalytic domain"/>
    <property type="match status" value="1"/>
</dbReference>
<evidence type="ECO:0000256" key="2">
    <source>
        <dbReference type="ARBA" id="ARBA00004950"/>
    </source>
</evidence>
<evidence type="ECO:0000313" key="13">
    <source>
        <dbReference type="Proteomes" id="UP001530315"/>
    </source>
</evidence>
<dbReference type="PANTHER" id="PTHR42716:SF2">
    <property type="entry name" value="L-ASPARTATE OXIDASE, CHLOROPLASTIC"/>
    <property type="match status" value="1"/>
</dbReference>
<sequence length="673" mass="70480">MNNLLHRRASSAVHRICRPPNSSSGVRWSSYVGDVRMMVRNLSKSYHHRRDDDDEHERLLVIGSGVAGCAAALSAARHGVRSTVLHAGRAPEDCNSYWAQGGIVYRNYHLREGGGDGGDGDGGRGRGGGGGGLVDTSLSLVEDVRRASGYRKKLERGHDVEETSRYAADMRVNHDSVLGRRCPISGVTWNEDAAWKLALEGPARVRELLLGSIDGGSGDDGRGLGCVVPFDRGGGDDGGRRRLGLCLEASHSAPRIAAALALRLEDRIVAGSSSSSSGGVGGVGVGGGGRKRGGGEGVVSDLEYVQFHPTALCVPGESRFLLTEALRGEGAILRDADGRPFARDYHPDGELAPRDVVARAVYEEIRRASSSSSGKGDGRRHRHGAYLDITHRDPSWLVGRFPGVHAHLTSLRTGSLDLTTRGIPVTPAAHYACGGVTTDLDGRVVVAGSINAEGGGGGTIVRRRYRNLYAAGEAARTGLHGGNRLASTSLLEGLVFGSSVGEVVAGAVDDGNDTTEATRAATDRARRVIERRSATTIPSSSSSSSSSTSRPDDAVVAREASAALTRLRSVMWEDVGVVRSVSGLERASSELSAILDEADRLWDGGGGTREVAALRDAARAGLAVAHAALSNRVSGGCHYLAATEEEEDGTRGGGAKEQDSDSDDDDGLIVARA</sequence>
<dbReference type="PANTHER" id="PTHR42716">
    <property type="entry name" value="L-ASPARTATE OXIDASE"/>
    <property type="match status" value="1"/>
</dbReference>